<accession>A0A9P8CAW2</accession>
<sequence>MGRPNASYLPPPWRPPHSYHILTNTTVGAGFLCVPYPRMYNMPRSNIIPGDHELAEIYSLSMTHQLHYLAHLPIPIISYYWNALNDASTSGAETFDHKV</sequence>
<comment type="caution">
    <text evidence="1">The sequence shown here is derived from an EMBL/GenBank/DDBJ whole genome shotgun (WGS) entry which is preliminary data.</text>
</comment>
<dbReference type="EMBL" id="MU254703">
    <property type="protein sequence ID" value="KAG9239937.1"/>
    <property type="molecule type" value="Genomic_DNA"/>
</dbReference>
<gene>
    <name evidence="1" type="ORF">BJ878DRAFT_529435</name>
</gene>
<name>A0A9P8CAW2_9HELO</name>
<keyword evidence="2" id="KW-1185">Reference proteome</keyword>
<organism evidence="1 2">
    <name type="scientific">Calycina marina</name>
    <dbReference type="NCBI Taxonomy" id="1763456"/>
    <lineage>
        <taxon>Eukaryota</taxon>
        <taxon>Fungi</taxon>
        <taxon>Dikarya</taxon>
        <taxon>Ascomycota</taxon>
        <taxon>Pezizomycotina</taxon>
        <taxon>Leotiomycetes</taxon>
        <taxon>Helotiales</taxon>
        <taxon>Pezizellaceae</taxon>
        <taxon>Calycina</taxon>
    </lineage>
</organism>
<evidence type="ECO:0000313" key="2">
    <source>
        <dbReference type="Proteomes" id="UP000887226"/>
    </source>
</evidence>
<dbReference type="OrthoDB" id="3687641at2759"/>
<dbReference type="Proteomes" id="UP000887226">
    <property type="component" value="Unassembled WGS sequence"/>
</dbReference>
<protein>
    <submittedName>
        <fullName evidence="1">Uncharacterized protein</fullName>
    </submittedName>
</protein>
<proteinExistence type="predicted"/>
<evidence type="ECO:0000313" key="1">
    <source>
        <dbReference type="EMBL" id="KAG9239937.1"/>
    </source>
</evidence>
<reference evidence="1" key="1">
    <citation type="journal article" date="2021" name="IMA Fungus">
        <title>Genomic characterization of three marine fungi, including Emericellopsis atlantica sp. nov. with signatures of a generalist lifestyle and marine biomass degradation.</title>
        <authorList>
            <person name="Hagestad O.C."/>
            <person name="Hou L."/>
            <person name="Andersen J.H."/>
            <person name="Hansen E.H."/>
            <person name="Altermark B."/>
            <person name="Li C."/>
            <person name="Kuhnert E."/>
            <person name="Cox R.J."/>
            <person name="Crous P.W."/>
            <person name="Spatafora J.W."/>
            <person name="Lail K."/>
            <person name="Amirebrahimi M."/>
            <person name="Lipzen A."/>
            <person name="Pangilinan J."/>
            <person name="Andreopoulos W."/>
            <person name="Hayes R.D."/>
            <person name="Ng V."/>
            <person name="Grigoriev I.V."/>
            <person name="Jackson S.A."/>
            <person name="Sutton T.D.S."/>
            <person name="Dobson A.D.W."/>
            <person name="Rama T."/>
        </authorList>
    </citation>
    <scope>NUCLEOTIDE SEQUENCE</scope>
    <source>
        <strain evidence="1">TRa3180A</strain>
    </source>
</reference>
<dbReference type="AlphaFoldDB" id="A0A9P8CAW2"/>